<accession>A0A8J6E0M5</accession>
<sequence length="227" mass="26125">MVNTEIPTVEEAKPLMESYREEMLSYLREDPLTDTNTRWKKQYTKKNVLVTKWLPEGSKFDFFRGDAVVDLTMDEIWEYAVDDSKRYDWDRTNTKDIHTVEEFKPEGEPYGLDVIYLRFRSPTAFISPRDSLMLRTLGKSDDDSERWAVLTSVKVDSHPPVKGVVRGVVMKSALMFKKMADGKVRITYIFMSDPVGSVPYALAKMKLGEQAECVGAIRDAAVKQFKK</sequence>
<name>A0A8J6E0M5_9EUKA</name>
<dbReference type="SUPFAM" id="SSF55961">
    <property type="entry name" value="Bet v1-like"/>
    <property type="match status" value="1"/>
</dbReference>
<protein>
    <submittedName>
        <fullName evidence="2">START domain</fullName>
    </submittedName>
</protein>
<keyword evidence="3" id="KW-1185">Reference proteome</keyword>
<dbReference type="InterPro" id="IPR051213">
    <property type="entry name" value="START_lipid_transfer"/>
</dbReference>
<comment type="caution">
    <text evidence="2">The sequence shown here is derived from an EMBL/GenBank/DDBJ whole genome shotgun (WGS) entry which is preliminary data.</text>
</comment>
<dbReference type="InterPro" id="IPR023393">
    <property type="entry name" value="START-like_dom_sf"/>
</dbReference>
<dbReference type="PANTHER" id="PTHR19308">
    <property type="entry name" value="PHOSPHATIDYLCHOLINE TRANSFER PROTEIN"/>
    <property type="match status" value="1"/>
</dbReference>
<dbReference type="Pfam" id="PF01852">
    <property type="entry name" value="START"/>
    <property type="match status" value="1"/>
</dbReference>
<reference evidence="2" key="1">
    <citation type="submission" date="2021-05" db="EMBL/GenBank/DDBJ databases">
        <title>A free-living protist that lacks canonical eukaryotic 1 DNA replication and segregation systems.</title>
        <authorList>
            <person name="Salas-Leiva D.E."/>
            <person name="Tromer E.C."/>
            <person name="Curtis B.A."/>
            <person name="Jerlstrom-Hultqvist J."/>
            <person name="Kolisko M."/>
            <person name="Yi Z."/>
            <person name="Salas-Leiva J.S."/>
            <person name="Gallot-Lavallee L."/>
            <person name="Kops G.J.P.L."/>
            <person name="Archibald J.M."/>
            <person name="Simpson A.G.B."/>
            <person name="Roger A.J."/>
        </authorList>
    </citation>
    <scope>NUCLEOTIDE SEQUENCE</scope>
    <source>
        <strain evidence="2">BICM</strain>
    </source>
</reference>
<evidence type="ECO:0000313" key="3">
    <source>
        <dbReference type="Proteomes" id="UP000717585"/>
    </source>
</evidence>
<evidence type="ECO:0000259" key="1">
    <source>
        <dbReference type="PROSITE" id="PS50848"/>
    </source>
</evidence>
<dbReference type="GO" id="GO:0005737">
    <property type="term" value="C:cytoplasm"/>
    <property type="evidence" value="ECO:0007669"/>
    <property type="project" value="UniProtKB-ARBA"/>
</dbReference>
<dbReference type="EMBL" id="JAHDYR010000038">
    <property type="protein sequence ID" value="KAG9392423.1"/>
    <property type="molecule type" value="Genomic_DNA"/>
</dbReference>
<dbReference type="SMART" id="SM00234">
    <property type="entry name" value="START"/>
    <property type="match status" value="1"/>
</dbReference>
<gene>
    <name evidence="2" type="ORF">J8273_5413</name>
</gene>
<evidence type="ECO:0000313" key="2">
    <source>
        <dbReference type="EMBL" id="KAG9392423.1"/>
    </source>
</evidence>
<dbReference type="GO" id="GO:0008289">
    <property type="term" value="F:lipid binding"/>
    <property type="evidence" value="ECO:0007669"/>
    <property type="project" value="InterPro"/>
</dbReference>
<proteinExistence type="predicted"/>
<dbReference type="Gene3D" id="3.30.530.20">
    <property type="match status" value="1"/>
</dbReference>
<organism evidence="2 3">
    <name type="scientific">Carpediemonas membranifera</name>
    <dbReference type="NCBI Taxonomy" id="201153"/>
    <lineage>
        <taxon>Eukaryota</taxon>
        <taxon>Metamonada</taxon>
        <taxon>Carpediemonas-like organisms</taxon>
        <taxon>Carpediemonas</taxon>
    </lineage>
</organism>
<dbReference type="PROSITE" id="PS50848">
    <property type="entry name" value="START"/>
    <property type="match status" value="1"/>
</dbReference>
<dbReference type="PANTHER" id="PTHR19308:SF14">
    <property type="entry name" value="START DOMAIN-CONTAINING PROTEIN"/>
    <property type="match status" value="1"/>
</dbReference>
<dbReference type="InterPro" id="IPR002913">
    <property type="entry name" value="START_lipid-bd_dom"/>
</dbReference>
<feature type="domain" description="START" evidence="1">
    <location>
        <begin position="39"/>
        <end position="204"/>
    </location>
</feature>
<dbReference type="CDD" id="cd00177">
    <property type="entry name" value="START"/>
    <property type="match status" value="1"/>
</dbReference>
<dbReference type="Proteomes" id="UP000717585">
    <property type="component" value="Unassembled WGS sequence"/>
</dbReference>
<dbReference type="AlphaFoldDB" id="A0A8J6E0M5"/>